<sequence>MKKLYTTFLGIVRRIKNKIIFYPTVFAISGILLALLMMFLEKQGSSGYLAENVPLLVVDNGETALTILSAIITGLISMMVFSFSMVMLLLSQASSNYSPRLLPGLISDKTHQIILGIYLGTILYCIFVLFSIRPASDRFEIPGFSVLMGILFTVVCIYAFIYFIHNISEKIQISKILDRIYLEAKAKLTELIETEKDADLYFPPTKDWTPYHIKKSGYLQYVSIDNIISICREQDIMIHILPVKGAFVLKGIAIFKTNKKLDDRVKNEILDQFNFSRGEMVKDNYVLAFKQITEIILKAMSPGINDPGTAINGIDYLTELFALRLQKKDRNIISRENIAYIKFNTLGFEELLYNVMAAIRTYSKHDIIILQKLGVMFRYLQLQKNVKEEDQKVIRKEIETLLEDARQVLTNKRDLAKISEIERNLITSTPD</sequence>
<gene>
    <name evidence="2" type="ORF">FHG64_16840</name>
</gene>
<keyword evidence="1" id="KW-0812">Transmembrane</keyword>
<dbReference type="AlphaFoldDB" id="A0A5B7X8E1"/>
<name>A0A5B7X8E1_9FLAO</name>
<dbReference type="EMBL" id="CP040812">
    <property type="protein sequence ID" value="QCY70923.1"/>
    <property type="molecule type" value="Genomic_DNA"/>
</dbReference>
<dbReference type="KEGG" id="afla:FHG64_16840"/>
<reference evidence="2 3" key="1">
    <citation type="submission" date="2019-06" db="EMBL/GenBank/DDBJ databases">
        <title>Complete genome sequence of Antarcticibacterium flavum KCTC 52984T from an Antarctic marine sediment.</title>
        <authorList>
            <person name="Lee Y.M."/>
            <person name="Shin S.C."/>
        </authorList>
    </citation>
    <scope>NUCLEOTIDE SEQUENCE [LARGE SCALE GENOMIC DNA]</scope>
    <source>
        <strain evidence="2 3">KCTC 52984</strain>
    </source>
</reference>
<dbReference type="OrthoDB" id="2955631at2"/>
<dbReference type="InterPro" id="IPR018723">
    <property type="entry name" value="DUF2254_membrane"/>
</dbReference>
<evidence type="ECO:0000313" key="2">
    <source>
        <dbReference type="EMBL" id="QCY70923.1"/>
    </source>
</evidence>
<accession>A0A5B7X8E1</accession>
<dbReference type="Proteomes" id="UP000309016">
    <property type="component" value="Chromosome"/>
</dbReference>
<protein>
    <submittedName>
        <fullName evidence="2">DUF2254 domain-containing protein</fullName>
    </submittedName>
</protein>
<feature type="transmembrane region" description="Helical" evidence="1">
    <location>
        <begin position="20"/>
        <end position="40"/>
    </location>
</feature>
<keyword evidence="3" id="KW-1185">Reference proteome</keyword>
<keyword evidence="1" id="KW-0472">Membrane</keyword>
<keyword evidence="1" id="KW-1133">Transmembrane helix</keyword>
<proteinExistence type="predicted"/>
<feature type="transmembrane region" description="Helical" evidence="1">
    <location>
        <begin position="111"/>
        <end position="132"/>
    </location>
</feature>
<dbReference type="Pfam" id="PF10011">
    <property type="entry name" value="DUF2254"/>
    <property type="match status" value="1"/>
</dbReference>
<evidence type="ECO:0000256" key="1">
    <source>
        <dbReference type="SAM" id="Phobius"/>
    </source>
</evidence>
<feature type="transmembrane region" description="Helical" evidence="1">
    <location>
        <begin position="144"/>
        <end position="164"/>
    </location>
</feature>
<feature type="transmembrane region" description="Helical" evidence="1">
    <location>
        <begin position="64"/>
        <end position="90"/>
    </location>
</feature>
<dbReference type="RefSeq" id="WP_139067479.1">
    <property type="nucleotide sequence ID" value="NZ_CP040812.1"/>
</dbReference>
<evidence type="ECO:0000313" key="3">
    <source>
        <dbReference type="Proteomes" id="UP000309016"/>
    </source>
</evidence>
<organism evidence="2 3">
    <name type="scientific">Antarcticibacterium flavum</name>
    <dbReference type="NCBI Taxonomy" id="2058175"/>
    <lineage>
        <taxon>Bacteria</taxon>
        <taxon>Pseudomonadati</taxon>
        <taxon>Bacteroidota</taxon>
        <taxon>Flavobacteriia</taxon>
        <taxon>Flavobacteriales</taxon>
        <taxon>Flavobacteriaceae</taxon>
        <taxon>Antarcticibacterium</taxon>
    </lineage>
</organism>